<gene>
    <name evidence="1" type="ORF">METZ01_LOCUS483542</name>
</gene>
<evidence type="ECO:0000313" key="1">
    <source>
        <dbReference type="EMBL" id="SVE30688.1"/>
    </source>
</evidence>
<protein>
    <submittedName>
        <fullName evidence="1">Uncharacterized protein</fullName>
    </submittedName>
</protein>
<organism evidence="1">
    <name type="scientific">marine metagenome</name>
    <dbReference type="NCBI Taxonomy" id="408172"/>
    <lineage>
        <taxon>unclassified sequences</taxon>
        <taxon>metagenomes</taxon>
        <taxon>ecological metagenomes</taxon>
    </lineage>
</organism>
<sequence>TEFIIGQLGIKVKMCNLPESMYTFISPACTMNRYSNFRSCNLKKGFL</sequence>
<proteinExistence type="predicted"/>
<dbReference type="AlphaFoldDB" id="A0A383CGI3"/>
<accession>A0A383CGI3</accession>
<name>A0A383CGI3_9ZZZZ</name>
<dbReference type="EMBL" id="UINC01208242">
    <property type="protein sequence ID" value="SVE30688.1"/>
    <property type="molecule type" value="Genomic_DNA"/>
</dbReference>
<feature type="non-terminal residue" evidence="1">
    <location>
        <position position="1"/>
    </location>
</feature>
<reference evidence="1" key="1">
    <citation type="submission" date="2018-05" db="EMBL/GenBank/DDBJ databases">
        <authorList>
            <person name="Lanie J.A."/>
            <person name="Ng W.-L."/>
            <person name="Kazmierczak K.M."/>
            <person name="Andrzejewski T.M."/>
            <person name="Davidsen T.M."/>
            <person name="Wayne K.J."/>
            <person name="Tettelin H."/>
            <person name="Glass J.I."/>
            <person name="Rusch D."/>
            <person name="Podicherti R."/>
            <person name="Tsui H.-C.T."/>
            <person name="Winkler M.E."/>
        </authorList>
    </citation>
    <scope>NUCLEOTIDE SEQUENCE</scope>
</reference>